<dbReference type="EMBL" id="RKKU01000005">
    <property type="protein sequence ID" value="ROZ86374.1"/>
    <property type="molecule type" value="Genomic_DNA"/>
</dbReference>
<keyword evidence="1" id="KW-0732">Signal</keyword>
<accession>A0ABX9XMH3</accession>
<dbReference type="Proteomes" id="UP000275199">
    <property type="component" value="Unassembled WGS sequence"/>
</dbReference>
<gene>
    <name evidence="2" type="ORF">EF096_06460</name>
</gene>
<feature type="signal peptide" evidence="1">
    <location>
        <begin position="1"/>
        <end position="18"/>
    </location>
</feature>
<reference evidence="2 3" key="1">
    <citation type="submission" date="2018-11" db="EMBL/GenBank/DDBJ databases">
        <authorList>
            <person name="Jang G.I."/>
            <person name="Hwang C.Y."/>
        </authorList>
    </citation>
    <scope>NUCLEOTIDE SEQUENCE [LARGE SCALE GENOMIC DNA]</scope>
    <source>
        <strain evidence="2 3">SSM26</strain>
    </source>
</reference>
<protein>
    <submittedName>
        <fullName evidence="2">Uncharacterized protein</fullName>
    </submittedName>
</protein>
<keyword evidence="3" id="KW-1185">Reference proteome</keyword>
<organism evidence="2 3">
    <name type="scientific">Pseudomonas neustonica</name>
    <dbReference type="NCBI Taxonomy" id="2487346"/>
    <lineage>
        <taxon>Bacteria</taxon>
        <taxon>Pseudomonadati</taxon>
        <taxon>Pseudomonadota</taxon>
        <taxon>Gammaproteobacteria</taxon>
        <taxon>Pseudomonadales</taxon>
        <taxon>Pseudomonadaceae</taxon>
        <taxon>Pseudomonas</taxon>
    </lineage>
</organism>
<name>A0ABX9XMH3_9PSED</name>
<comment type="caution">
    <text evidence="2">The sequence shown here is derived from an EMBL/GenBank/DDBJ whole genome shotgun (WGS) entry which is preliminary data.</text>
</comment>
<evidence type="ECO:0000313" key="3">
    <source>
        <dbReference type="Proteomes" id="UP000275199"/>
    </source>
</evidence>
<proteinExistence type="predicted"/>
<dbReference type="RefSeq" id="WP_123888805.1">
    <property type="nucleotide sequence ID" value="NZ_JBPYCX010000006.1"/>
</dbReference>
<evidence type="ECO:0000256" key="1">
    <source>
        <dbReference type="SAM" id="SignalP"/>
    </source>
</evidence>
<feature type="chain" id="PRO_5045895460" evidence="1">
    <location>
        <begin position="19"/>
        <end position="154"/>
    </location>
</feature>
<sequence length="154" mass="16808">MNRMLALLLLLGTGYAQAEGLCAEGETVAFSCGVGSKSLSVCGLADDTLSYRFGTPERVELEITAPIHFSRTAYSGGGEGNLTFAAGRYKYVVYSSISNGDWLADGGRDKIERAGVYVVKDDKLLADIPCKSYSAEHFIRQLPAHEEEAFEYYR</sequence>
<evidence type="ECO:0000313" key="2">
    <source>
        <dbReference type="EMBL" id="ROZ86374.1"/>
    </source>
</evidence>